<name>A0A9J6CZ50_RHIMP</name>
<reference evidence="1" key="2">
    <citation type="submission" date="2021-09" db="EMBL/GenBank/DDBJ databases">
        <authorList>
            <person name="Jia N."/>
            <person name="Wang J."/>
            <person name="Shi W."/>
            <person name="Du L."/>
            <person name="Sun Y."/>
            <person name="Zhan W."/>
            <person name="Jiang J."/>
            <person name="Wang Q."/>
            <person name="Zhang B."/>
            <person name="Ji P."/>
            <person name="Sakyi L.B."/>
            <person name="Cui X."/>
            <person name="Yuan T."/>
            <person name="Jiang B."/>
            <person name="Yang W."/>
            <person name="Lam T.T.-Y."/>
            <person name="Chang Q."/>
            <person name="Ding S."/>
            <person name="Wang X."/>
            <person name="Zhu J."/>
            <person name="Ruan X."/>
            <person name="Zhao L."/>
            <person name="Wei J."/>
            <person name="Que T."/>
            <person name="Du C."/>
            <person name="Cheng J."/>
            <person name="Dai P."/>
            <person name="Han X."/>
            <person name="Huang E."/>
            <person name="Gao Y."/>
            <person name="Liu J."/>
            <person name="Shao H."/>
            <person name="Ye R."/>
            <person name="Li L."/>
            <person name="Wei W."/>
            <person name="Wang X."/>
            <person name="Wang C."/>
            <person name="Huo Q."/>
            <person name="Li W."/>
            <person name="Guo W."/>
            <person name="Chen H."/>
            <person name="Chen S."/>
            <person name="Zhou L."/>
            <person name="Zhou L."/>
            <person name="Ni X."/>
            <person name="Tian J."/>
            <person name="Zhou Y."/>
            <person name="Sheng Y."/>
            <person name="Liu T."/>
            <person name="Pan Y."/>
            <person name="Xia L."/>
            <person name="Li J."/>
            <person name="Zhao F."/>
            <person name="Cao W."/>
        </authorList>
    </citation>
    <scope>NUCLEOTIDE SEQUENCE</scope>
    <source>
        <strain evidence="1">Rmic-2018</strain>
        <tissue evidence="1">Larvae</tissue>
    </source>
</reference>
<comment type="caution">
    <text evidence="1">The sequence shown here is derived from an EMBL/GenBank/DDBJ whole genome shotgun (WGS) entry which is preliminary data.</text>
</comment>
<sequence>MRLGPASQGPVVTVRLETSSATRESTAAKGGGLPGGYVGVRAVQGCLMVEGRGRTEASRRPVFWHPAAPSASDPITTPAGAYAAGKKLLPVLFTSGTVVGVAGEALRRRSTSGAAPVISSRAFRQRAVPNDFRDGASRKDRANRHLLSSCEQMAAAPEERPCRRCATLLSGNTARFSLSRGHAYEGSAARAVRSCPGPQPSRLCGAVQSP</sequence>
<organism evidence="1 2">
    <name type="scientific">Rhipicephalus microplus</name>
    <name type="common">Cattle tick</name>
    <name type="synonym">Boophilus microplus</name>
    <dbReference type="NCBI Taxonomy" id="6941"/>
    <lineage>
        <taxon>Eukaryota</taxon>
        <taxon>Metazoa</taxon>
        <taxon>Ecdysozoa</taxon>
        <taxon>Arthropoda</taxon>
        <taxon>Chelicerata</taxon>
        <taxon>Arachnida</taxon>
        <taxon>Acari</taxon>
        <taxon>Parasitiformes</taxon>
        <taxon>Ixodida</taxon>
        <taxon>Ixodoidea</taxon>
        <taxon>Ixodidae</taxon>
        <taxon>Rhipicephalinae</taxon>
        <taxon>Rhipicephalus</taxon>
        <taxon>Boophilus</taxon>
    </lineage>
</organism>
<keyword evidence="2" id="KW-1185">Reference proteome</keyword>
<dbReference type="Proteomes" id="UP000821866">
    <property type="component" value="Unassembled WGS sequence"/>
</dbReference>
<dbReference type="AlphaFoldDB" id="A0A9J6CZ50"/>
<gene>
    <name evidence="1" type="ORF">HPB51_027705</name>
</gene>
<dbReference type="EMBL" id="JABSTU010004294">
    <property type="protein sequence ID" value="KAH7964058.1"/>
    <property type="molecule type" value="Genomic_DNA"/>
</dbReference>
<reference evidence="1" key="1">
    <citation type="journal article" date="2020" name="Cell">
        <title>Large-Scale Comparative Analyses of Tick Genomes Elucidate Their Genetic Diversity and Vector Capacities.</title>
        <authorList>
            <consortium name="Tick Genome and Microbiome Consortium (TIGMIC)"/>
            <person name="Jia N."/>
            <person name="Wang J."/>
            <person name="Shi W."/>
            <person name="Du L."/>
            <person name="Sun Y."/>
            <person name="Zhan W."/>
            <person name="Jiang J.F."/>
            <person name="Wang Q."/>
            <person name="Zhang B."/>
            <person name="Ji P."/>
            <person name="Bell-Sakyi L."/>
            <person name="Cui X.M."/>
            <person name="Yuan T.T."/>
            <person name="Jiang B.G."/>
            <person name="Yang W.F."/>
            <person name="Lam T.T."/>
            <person name="Chang Q.C."/>
            <person name="Ding S.J."/>
            <person name="Wang X.J."/>
            <person name="Zhu J.G."/>
            <person name="Ruan X.D."/>
            <person name="Zhao L."/>
            <person name="Wei J.T."/>
            <person name="Ye R.Z."/>
            <person name="Que T.C."/>
            <person name="Du C.H."/>
            <person name="Zhou Y.H."/>
            <person name="Cheng J.X."/>
            <person name="Dai P.F."/>
            <person name="Guo W.B."/>
            <person name="Han X.H."/>
            <person name="Huang E.J."/>
            <person name="Li L.F."/>
            <person name="Wei W."/>
            <person name="Gao Y.C."/>
            <person name="Liu J.Z."/>
            <person name="Shao H.Z."/>
            <person name="Wang X."/>
            <person name="Wang C.C."/>
            <person name="Yang T.C."/>
            <person name="Huo Q.B."/>
            <person name="Li W."/>
            <person name="Chen H.Y."/>
            <person name="Chen S.E."/>
            <person name="Zhou L.G."/>
            <person name="Ni X.B."/>
            <person name="Tian J.H."/>
            <person name="Sheng Y."/>
            <person name="Liu T."/>
            <person name="Pan Y.S."/>
            <person name="Xia L.Y."/>
            <person name="Li J."/>
            <person name="Zhao F."/>
            <person name="Cao W.C."/>
        </authorList>
    </citation>
    <scope>NUCLEOTIDE SEQUENCE</scope>
    <source>
        <strain evidence="1">Rmic-2018</strain>
    </source>
</reference>
<evidence type="ECO:0000313" key="1">
    <source>
        <dbReference type="EMBL" id="KAH7964058.1"/>
    </source>
</evidence>
<proteinExistence type="predicted"/>
<evidence type="ECO:0000313" key="2">
    <source>
        <dbReference type="Proteomes" id="UP000821866"/>
    </source>
</evidence>
<accession>A0A9J6CZ50</accession>
<protein>
    <submittedName>
        <fullName evidence="1">Uncharacterized protein</fullName>
    </submittedName>
</protein>